<dbReference type="OrthoDB" id="663485at2"/>
<protein>
    <submittedName>
        <fullName evidence="3">Por secretion system C-terminal sorting domain-containing protein</fullName>
    </submittedName>
</protein>
<dbReference type="NCBIfam" id="TIGR04183">
    <property type="entry name" value="Por_Secre_tail"/>
    <property type="match status" value="1"/>
</dbReference>
<evidence type="ECO:0000259" key="2">
    <source>
        <dbReference type="Pfam" id="PF18962"/>
    </source>
</evidence>
<evidence type="ECO:0000313" key="4">
    <source>
        <dbReference type="Proteomes" id="UP000198901"/>
    </source>
</evidence>
<name>A0A1G9Q6H3_9BACT</name>
<dbReference type="AlphaFoldDB" id="A0A1G9Q6H3"/>
<proteinExistence type="predicted"/>
<dbReference type="Gene3D" id="2.60.40.10">
    <property type="entry name" value="Immunoglobulins"/>
    <property type="match status" value="1"/>
</dbReference>
<evidence type="ECO:0000313" key="3">
    <source>
        <dbReference type="EMBL" id="SDM06539.1"/>
    </source>
</evidence>
<dbReference type="STRING" id="563176.SAMN04488090_2484"/>
<keyword evidence="1" id="KW-0732">Signal</keyword>
<gene>
    <name evidence="3" type="ORF">SAMN04488090_2484</name>
</gene>
<reference evidence="3 4" key="1">
    <citation type="submission" date="2016-10" db="EMBL/GenBank/DDBJ databases">
        <authorList>
            <person name="de Groot N.N."/>
        </authorList>
    </citation>
    <scope>NUCLEOTIDE SEQUENCE [LARGE SCALE GENOMIC DNA]</scope>
    <source>
        <strain evidence="3 4">DSM 21668</strain>
    </source>
</reference>
<dbReference type="RefSeq" id="WP_093202374.1">
    <property type="nucleotide sequence ID" value="NZ_FNGS01000004.1"/>
</dbReference>
<feature type="chain" id="PRO_5011661353" evidence="1">
    <location>
        <begin position="21"/>
        <end position="353"/>
    </location>
</feature>
<feature type="domain" description="Secretion system C-terminal sorting" evidence="2">
    <location>
        <begin position="296"/>
        <end position="351"/>
    </location>
</feature>
<feature type="signal peptide" evidence="1">
    <location>
        <begin position="1"/>
        <end position="20"/>
    </location>
</feature>
<evidence type="ECO:0000256" key="1">
    <source>
        <dbReference type="SAM" id="SignalP"/>
    </source>
</evidence>
<dbReference type="EMBL" id="FNGS01000004">
    <property type="protein sequence ID" value="SDM06539.1"/>
    <property type="molecule type" value="Genomic_DNA"/>
</dbReference>
<dbReference type="InterPro" id="IPR013783">
    <property type="entry name" value="Ig-like_fold"/>
</dbReference>
<dbReference type="Proteomes" id="UP000198901">
    <property type="component" value="Unassembled WGS sequence"/>
</dbReference>
<organism evidence="3 4">
    <name type="scientific">Siphonobacter aquaeclarae</name>
    <dbReference type="NCBI Taxonomy" id="563176"/>
    <lineage>
        <taxon>Bacteria</taxon>
        <taxon>Pseudomonadati</taxon>
        <taxon>Bacteroidota</taxon>
        <taxon>Cytophagia</taxon>
        <taxon>Cytophagales</taxon>
        <taxon>Cytophagaceae</taxon>
        <taxon>Siphonobacter</taxon>
    </lineage>
</organism>
<sequence length="353" mass="38171">MKRFLYSLVILIGCSVSAIAQTKVVDVMNLVFLPASVKVGSSSTASFTLANNGTADIVSPILFVTISFPESYRPDPSSIAAISPETGISKKFDWAYDASFNTLQGTFKTGQKIAAKESGQINVIVKGVSPNKDESVATTNISLMYIGDGITSNSPTASAPFAVTDVNTPVSLISFTAKPSLSSIRLDWATAHEQTNAYFEVLHSTNARDFESIGVVQGNGTTASKSVYSFTDSYPDPSSVHYYRLKQVDLDGAFTYTYVRSVKLDGYIGIQLKAFPQVNRNIRVQVEYGDMNLSGTGSLSLYDLTGRKIGSQDLSLQKGKNHVDFDTATLHPGIYLVRLEHNDQPSTVKVVLP</sequence>
<dbReference type="Pfam" id="PF18962">
    <property type="entry name" value="Por_Secre_tail"/>
    <property type="match status" value="1"/>
</dbReference>
<accession>A0A1G9Q6H3</accession>
<keyword evidence="4" id="KW-1185">Reference proteome</keyword>
<dbReference type="InterPro" id="IPR026444">
    <property type="entry name" value="Secre_tail"/>
</dbReference>